<keyword evidence="11" id="KW-1185">Reference proteome</keyword>
<dbReference type="Pfam" id="PF16733">
    <property type="entry name" value="NRho"/>
    <property type="match status" value="1"/>
</dbReference>
<sequence length="290" mass="31765">MSWSLALTANLEVSLAGFSERLKAAHIPHRISEARGEQQVWVADEPTAALVRELYQAFLANPDPGFTAVNAISKPISQPLWQKLRRFPAVITILLLTLAVALWTQLGTSLAAVAQLSFNAIIFEGDEAYLVSLAYSLEQGQWWRLITPMLLHFGWLHLAMNSLWFWELGRRIELHQGSWFVLVFTLVGALVSNVSQFWFSGPALFGGLSGVLYALLGFCWIYQRINPVAAYNLPKGVVGMMLVWLVLCLVGVVSAMGFGQIANAAHVSGLVLGCVAGAVMGVLNKLKVSE</sequence>
<feature type="domain" description="Rhomboid protease N-terminal" evidence="9">
    <location>
        <begin position="1"/>
        <end position="59"/>
    </location>
</feature>
<dbReference type="Gene3D" id="1.20.1540.10">
    <property type="entry name" value="Rhomboid-like"/>
    <property type="match status" value="1"/>
</dbReference>
<feature type="transmembrane region" description="Helical" evidence="7">
    <location>
        <begin position="87"/>
        <end position="106"/>
    </location>
</feature>
<dbReference type="RefSeq" id="WP_289410033.1">
    <property type="nucleotide sequence ID" value="NZ_JAUCDY010000003.1"/>
</dbReference>
<dbReference type="SUPFAM" id="SSF144091">
    <property type="entry name" value="Rhomboid-like"/>
    <property type="match status" value="1"/>
</dbReference>
<dbReference type="InterPro" id="IPR050925">
    <property type="entry name" value="Rhomboid_protease_S54"/>
</dbReference>
<dbReference type="InterPro" id="IPR022764">
    <property type="entry name" value="Peptidase_S54_rhomboid_dom"/>
</dbReference>
<accession>A0ABT7SMG7</accession>
<feature type="transmembrane region" description="Helical" evidence="7">
    <location>
        <begin position="237"/>
        <end position="258"/>
    </location>
</feature>
<dbReference type="EC" id="3.4.21.105" evidence="10"/>
<keyword evidence="3 7" id="KW-0812">Transmembrane</keyword>
<dbReference type="Gene3D" id="3.30.70.2080">
    <property type="match status" value="1"/>
</dbReference>
<organism evidence="10 11">
    <name type="scientific">Thiopseudomonas acetoxidans</name>
    <dbReference type="NCBI Taxonomy" id="3041622"/>
    <lineage>
        <taxon>Bacteria</taxon>
        <taxon>Pseudomonadati</taxon>
        <taxon>Pseudomonadota</taxon>
        <taxon>Gammaproteobacteria</taxon>
        <taxon>Pseudomonadales</taxon>
        <taxon>Pseudomonadaceae</taxon>
        <taxon>Thiopseudomonas</taxon>
    </lineage>
</organism>
<evidence type="ECO:0000256" key="1">
    <source>
        <dbReference type="ARBA" id="ARBA00004141"/>
    </source>
</evidence>
<dbReference type="PANTHER" id="PTHR43731">
    <property type="entry name" value="RHOMBOID PROTEASE"/>
    <property type="match status" value="1"/>
</dbReference>
<name>A0ABT7SMG7_9GAMM</name>
<dbReference type="Pfam" id="PF01694">
    <property type="entry name" value="Rhomboid"/>
    <property type="match status" value="1"/>
</dbReference>
<evidence type="ECO:0000256" key="2">
    <source>
        <dbReference type="ARBA" id="ARBA00009045"/>
    </source>
</evidence>
<evidence type="ECO:0000256" key="6">
    <source>
        <dbReference type="ARBA" id="ARBA00023136"/>
    </source>
</evidence>
<feature type="transmembrane region" description="Helical" evidence="7">
    <location>
        <begin position="264"/>
        <end position="283"/>
    </location>
</feature>
<evidence type="ECO:0000256" key="3">
    <source>
        <dbReference type="ARBA" id="ARBA00022692"/>
    </source>
</evidence>
<comment type="similarity">
    <text evidence="2">Belongs to the peptidase S54 family.</text>
</comment>
<comment type="caution">
    <text evidence="10">The sequence shown here is derived from an EMBL/GenBank/DDBJ whole genome shotgun (WGS) entry which is preliminary data.</text>
</comment>
<keyword evidence="6 7" id="KW-0472">Membrane</keyword>
<evidence type="ECO:0000256" key="5">
    <source>
        <dbReference type="ARBA" id="ARBA00022989"/>
    </source>
</evidence>
<evidence type="ECO:0000259" key="9">
    <source>
        <dbReference type="Pfam" id="PF16733"/>
    </source>
</evidence>
<feature type="transmembrane region" description="Helical" evidence="7">
    <location>
        <begin position="142"/>
        <end position="166"/>
    </location>
</feature>
<dbReference type="InterPro" id="IPR031976">
    <property type="entry name" value="NRho"/>
</dbReference>
<protein>
    <submittedName>
        <fullName evidence="10">Rhomboid family intramembrane serine protease</fullName>
        <ecNumber evidence="10">3.4.21.105</ecNumber>
    </submittedName>
</protein>
<evidence type="ECO:0000256" key="4">
    <source>
        <dbReference type="ARBA" id="ARBA00022801"/>
    </source>
</evidence>
<evidence type="ECO:0000313" key="10">
    <source>
        <dbReference type="EMBL" id="MDM7857377.1"/>
    </source>
</evidence>
<proteinExistence type="inferred from homology"/>
<dbReference type="GO" id="GO:0006508">
    <property type="term" value="P:proteolysis"/>
    <property type="evidence" value="ECO:0007669"/>
    <property type="project" value="UniProtKB-KW"/>
</dbReference>
<keyword evidence="10" id="KW-0645">Protease</keyword>
<reference evidence="10 11" key="1">
    <citation type="submission" date="2023-06" db="EMBL/GenBank/DDBJ databases">
        <title>Thiopseudomonas sp. CY1220 draft genome sequence.</title>
        <authorList>
            <person name="Zhao G."/>
            <person name="An M."/>
        </authorList>
    </citation>
    <scope>NUCLEOTIDE SEQUENCE [LARGE SCALE GENOMIC DNA]</scope>
    <source>
        <strain evidence="10 11">CY1220</strain>
    </source>
</reference>
<feature type="transmembrane region" description="Helical" evidence="7">
    <location>
        <begin position="205"/>
        <end position="225"/>
    </location>
</feature>
<gene>
    <name evidence="10" type="ORF">QEZ41_03660</name>
</gene>
<dbReference type="InterPro" id="IPR038244">
    <property type="entry name" value="NRho_sf"/>
</dbReference>
<dbReference type="EMBL" id="JAUCDY010000003">
    <property type="protein sequence ID" value="MDM7857377.1"/>
    <property type="molecule type" value="Genomic_DNA"/>
</dbReference>
<evidence type="ECO:0000256" key="7">
    <source>
        <dbReference type="SAM" id="Phobius"/>
    </source>
</evidence>
<evidence type="ECO:0000313" key="11">
    <source>
        <dbReference type="Proteomes" id="UP001241056"/>
    </source>
</evidence>
<comment type="subcellular location">
    <subcellularLocation>
        <location evidence="1">Membrane</location>
        <topology evidence="1">Multi-pass membrane protein</topology>
    </subcellularLocation>
</comment>
<dbReference type="GO" id="GO:0008233">
    <property type="term" value="F:peptidase activity"/>
    <property type="evidence" value="ECO:0007669"/>
    <property type="project" value="UniProtKB-KW"/>
</dbReference>
<dbReference type="Proteomes" id="UP001241056">
    <property type="component" value="Unassembled WGS sequence"/>
</dbReference>
<keyword evidence="5 7" id="KW-1133">Transmembrane helix</keyword>
<dbReference type="InterPro" id="IPR035952">
    <property type="entry name" value="Rhomboid-like_sf"/>
</dbReference>
<feature type="transmembrane region" description="Helical" evidence="7">
    <location>
        <begin position="178"/>
        <end position="199"/>
    </location>
</feature>
<evidence type="ECO:0000259" key="8">
    <source>
        <dbReference type="Pfam" id="PF01694"/>
    </source>
</evidence>
<dbReference type="PANTHER" id="PTHR43731:SF14">
    <property type="entry name" value="PRESENILIN-ASSOCIATED RHOMBOID-LIKE PROTEIN, MITOCHONDRIAL"/>
    <property type="match status" value="1"/>
</dbReference>
<keyword evidence="4 10" id="KW-0378">Hydrolase</keyword>
<feature type="domain" description="Peptidase S54 rhomboid" evidence="8">
    <location>
        <begin position="139"/>
        <end position="280"/>
    </location>
</feature>